<evidence type="ECO:0000313" key="5">
    <source>
        <dbReference type="Proteomes" id="UP001454036"/>
    </source>
</evidence>
<keyword evidence="2" id="KW-0812">Transmembrane</keyword>
<evidence type="ECO:0000259" key="3">
    <source>
        <dbReference type="Pfam" id="PF10058"/>
    </source>
</evidence>
<keyword evidence="5" id="KW-1185">Reference proteome</keyword>
<dbReference type="InterPro" id="IPR040115">
    <property type="entry name" value="Lnp"/>
</dbReference>
<feature type="transmembrane region" description="Helical" evidence="2">
    <location>
        <begin position="113"/>
        <end position="133"/>
    </location>
</feature>
<dbReference type="GO" id="GO:0071786">
    <property type="term" value="P:endoplasmic reticulum tubular network organization"/>
    <property type="evidence" value="ECO:0007669"/>
    <property type="project" value="InterPro"/>
</dbReference>
<protein>
    <recommendedName>
        <fullName evidence="3">Lunapark zinc ribbon domain-containing protein</fullName>
    </recommendedName>
</protein>
<feature type="region of interest" description="Disordered" evidence="1">
    <location>
        <begin position="425"/>
        <end position="526"/>
    </location>
</feature>
<evidence type="ECO:0000256" key="1">
    <source>
        <dbReference type="SAM" id="MobiDB-lite"/>
    </source>
</evidence>
<feature type="compositionally biased region" description="Polar residues" evidence="1">
    <location>
        <begin position="429"/>
        <end position="440"/>
    </location>
</feature>
<feature type="transmembrane region" description="Helical" evidence="2">
    <location>
        <begin position="78"/>
        <end position="101"/>
    </location>
</feature>
<feature type="compositionally biased region" description="Polar residues" evidence="1">
    <location>
        <begin position="470"/>
        <end position="486"/>
    </location>
</feature>
<dbReference type="GO" id="GO:0071782">
    <property type="term" value="C:endoplasmic reticulum tubular network"/>
    <property type="evidence" value="ECO:0007669"/>
    <property type="project" value="TreeGrafter"/>
</dbReference>
<keyword evidence="2" id="KW-1133">Transmembrane helix</keyword>
<name>A0AAV3NMM2_LITER</name>
<keyword evidence="2" id="KW-0472">Membrane</keyword>
<dbReference type="PANTHER" id="PTHR22166">
    <property type="entry name" value="ENDOPLASMIC RETICULUM JUNCTION FORMATION PROTEIN LUNAPARK"/>
    <property type="match status" value="1"/>
</dbReference>
<gene>
    <name evidence="4" type="ORF">LIER_01516</name>
</gene>
<proteinExistence type="predicted"/>
<accession>A0AAV3NMM2</accession>
<organism evidence="4 5">
    <name type="scientific">Lithospermum erythrorhizon</name>
    <name type="common">Purple gromwell</name>
    <name type="synonym">Lithospermum officinale var. erythrorhizon</name>
    <dbReference type="NCBI Taxonomy" id="34254"/>
    <lineage>
        <taxon>Eukaryota</taxon>
        <taxon>Viridiplantae</taxon>
        <taxon>Streptophyta</taxon>
        <taxon>Embryophyta</taxon>
        <taxon>Tracheophyta</taxon>
        <taxon>Spermatophyta</taxon>
        <taxon>Magnoliopsida</taxon>
        <taxon>eudicotyledons</taxon>
        <taxon>Gunneridae</taxon>
        <taxon>Pentapetalae</taxon>
        <taxon>asterids</taxon>
        <taxon>lamiids</taxon>
        <taxon>Boraginales</taxon>
        <taxon>Boraginaceae</taxon>
        <taxon>Boraginoideae</taxon>
        <taxon>Lithospermeae</taxon>
        <taxon>Lithospermum</taxon>
    </lineage>
</organism>
<feature type="domain" description="Lunapark zinc ribbon" evidence="3">
    <location>
        <begin position="285"/>
        <end position="335"/>
    </location>
</feature>
<comment type="caution">
    <text evidence="4">The sequence shown here is derived from an EMBL/GenBank/DDBJ whole genome shotgun (WGS) entry which is preliminary data.</text>
</comment>
<dbReference type="Proteomes" id="UP001454036">
    <property type="component" value="Unassembled WGS sequence"/>
</dbReference>
<dbReference type="PANTHER" id="PTHR22166:SF12">
    <property type="entry name" value="ENDOPLASMIC RETICULUM JUNCTION FORMATION PROTEIN LUNAPARK"/>
    <property type="match status" value="1"/>
</dbReference>
<dbReference type="Pfam" id="PF10058">
    <property type="entry name" value="Zn_ribbon_10"/>
    <property type="match status" value="1"/>
</dbReference>
<dbReference type="EMBL" id="BAABME010000147">
    <property type="protein sequence ID" value="GAA0140096.1"/>
    <property type="molecule type" value="Genomic_DNA"/>
</dbReference>
<dbReference type="AlphaFoldDB" id="A0AAV3NMM2"/>
<feature type="compositionally biased region" description="Basic and acidic residues" evidence="1">
    <location>
        <begin position="1"/>
        <end position="10"/>
    </location>
</feature>
<feature type="compositionally biased region" description="Polar residues" evidence="1">
    <location>
        <begin position="511"/>
        <end position="526"/>
    </location>
</feature>
<evidence type="ECO:0000256" key="2">
    <source>
        <dbReference type="SAM" id="Phobius"/>
    </source>
</evidence>
<dbReference type="InterPro" id="IPR019273">
    <property type="entry name" value="Lunapark_Znf"/>
</dbReference>
<evidence type="ECO:0000313" key="4">
    <source>
        <dbReference type="EMBL" id="GAA0140096.1"/>
    </source>
</evidence>
<feature type="region of interest" description="Disordered" evidence="1">
    <location>
        <begin position="1"/>
        <end position="29"/>
    </location>
</feature>
<reference evidence="4 5" key="1">
    <citation type="submission" date="2024-01" db="EMBL/GenBank/DDBJ databases">
        <title>The complete chloroplast genome sequence of Lithospermum erythrorhizon: insights into the phylogenetic relationship among Boraginaceae species and the maternal lineages of purple gromwells.</title>
        <authorList>
            <person name="Okada T."/>
            <person name="Watanabe K."/>
        </authorList>
    </citation>
    <scope>NUCLEOTIDE SEQUENCE [LARGE SCALE GENOMIC DNA]</scope>
</reference>
<sequence length="526" mass="56176">MSEDSRKEVDGGTAGDVPHGTDTEQIKNKKRKKGVFSRIFNGIFRLHGDDFEKRLQYISKEEAAILSRRKRRSHSWRVTTKNLIILSLALEVVAVGFAIMTTRSLKLTWQMRAVRVLPMFLLPVLSFLIYSALGRFTRMCDSRDENNLEKLRAERQAKIDELKEKTNYYTTQQLIQRYDPDPAAKAAAASVLAYKLGAESGMKVFMGEDAMLSASTGNSSEVEHVPHGGLRNRKQMHTTSDSVDGSVIDHPDSDMLQTMELEGRGQMVVDHFQLTGSTSPHEVSWISRLAALLVGEDPTQSYAVICWNCHMHNGLARKEDFPYITYYCPHCKELNRPKQQDELIAGLSNLVASPSLVAGNAADIANDSKGSLVDSVSTGGLVAAADEGITSLSSVTGAASSVADIDKDSKGSVVDTRSTDIPVAAAGEGTTSVSSVTGAPSSVADIDTDSKGSVVDTRSTDSPVAAAGEGTTSISSETGAASSVTDVDNGRKCSVVDTLSTGSPVSAAGEGSTQAESATPQTPSSN</sequence>